<dbReference type="STRING" id="747525.W4K4E0"/>
<dbReference type="InterPro" id="IPR016064">
    <property type="entry name" value="NAD/diacylglycerol_kinase_sf"/>
</dbReference>
<evidence type="ECO:0008006" key="9">
    <source>
        <dbReference type="Google" id="ProtNLM"/>
    </source>
</evidence>
<evidence type="ECO:0000256" key="6">
    <source>
        <dbReference type="SAM" id="MobiDB-lite"/>
    </source>
</evidence>
<evidence type="ECO:0000313" key="7">
    <source>
        <dbReference type="EMBL" id="ETW80703.1"/>
    </source>
</evidence>
<name>W4K4E0_HETIT</name>
<dbReference type="InterPro" id="IPR002504">
    <property type="entry name" value="NADK"/>
</dbReference>
<proteinExistence type="inferred from homology"/>
<protein>
    <recommendedName>
        <fullName evidence="9">ATP-NAD kinase</fullName>
    </recommendedName>
</protein>
<organism evidence="7 8">
    <name type="scientific">Heterobasidion irregulare (strain TC 32-1)</name>
    <dbReference type="NCBI Taxonomy" id="747525"/>
    <lineage>
        <taxon>Eukaryota</taxon>
        <taxon>Fungi</taxon>
        <taxon>Dikarya</taxon>
        <taxon>Basidiomycota</taxon>
        <taxon>Agaricomycotina</taxon>
        <taxon>Agaricomycetes</taxon>
        <taxon>Russulales</taxon>
        <taxon>Bondarzewiaceae</taxon>
        <taxon>Heterobasidion</taxon>
        <taxon>Heterobasidion annosum species complex</taxon>
    </lineage>
</organism>
<dbReference type="KEGG" id="hir:HETIRDRAFT_320344"/>
<gene>
    <name evidence="7" type="ORF">HETIRDRAFT_320344</name>
</gene>
<keyword evidence="8" id="KW-1185">Reference proteome</keyword>
<feature type="region of interest" description="Disordered" evidence="6">
    <location>
        <begin position="269"/>
        <end position="292"/>
    </location>
</feature>
<dbReference type="Pfam" id="PF01513">
    <property type="entry name" value="NAD_kinase"/>
    <property type="match status" value="1"/>
</dbReference>
<dbReference type="GO" id="GO:0019674">
    <property type="term" value="P:NAD+ metabolic process"/>
    <property type="evidence" value="ECO:0007669"/>
    <property type="project" value="InterPro"/>
</dbReference>
<dbReference type="SUPFAM" id="SSF111331">
    <property type="entry name" value="NAD kinase/diacylglycerol kinase-like"/>
    <property type="match status" value="1"/>
</dbReference>
<feature type="compositionally biased region" description="Low complexity" evidence="6">
    <location>
        <begin position="701"/>
        <end position="710"/>
    </location>
</feature>
<dbReference type="Gene3D" id="2.60.200.30">
    <property type="entry name" value="Probable inorganic polyphosphate/atp-NAD kinase, domain 2"/>
    <property type="match status" value="1"/>
</dbReference>
<dbReference type="GeneID" id="20670659"/>
<feature type="compositionally biased region" description="Gly residues" evidence="6">
    <location>
        <begin position="792"/>
        <end position="809"/>
    </location>
</feature>
<dbReference type="HAMAP" id="MF_00361">
    <property type="entry name" value="NAD_kinase"/>
    <property type="match status" value="1"/>
</dbReference>
<reference evidence="7 8" key="1">
    <citation type="journal article" date="2012" name="New Phytol.">
        <title>Insight into trade-off between wood decay and parasitism from the genome of a fungal forest pathogen.</title>
        <authorList>
            <person name="Olson A."/>
            <person name="Aerts A."/>
            <person name="Asiegbu F."/>
            <person name="Belbahri L."/>
            <person name="Bouzid O."/>
            <person name="Broberg A."/>
            <person name="Canback B."/>
            <person name="Coutinho P.M."/>
            <person name="Cullen D."/>
            <person name="Dalman K."/>
            <person name="Deflorio G."/>
            <person name="van Diepen L.T."/>
            <person name="Dunand C."/>
            <person name="Duplessis S."/>
            <person name="Durling M."/>
            <person name="Gonthier P."/>
            <person name="Grimwood J."/>
            <person name="Fossdal C.G."/>
            <person name="Hansson D."/>
            <person name="Henrissat B."/>
            <person name="Hietala A."/>
            <person name="Himmelstrand K."/>
            <person name="Hoffmeister D."/>
            <person name="Hogberg N."/>
            <person name="James T.Y."/>
            <person name="Karlsson M."/>
            <person name="Kohler A."/>
            <person name="Kues U."/>
            <person name="Lee Y.H."/>
            <person name="Lin Y.C."/>
            <person name="Lind M."/>
            <person name="Lindquist E."/>
            <person name="Lombard V."/>
            <person name="Lucas S."/>
            <person name="Lunden K."/>
            <person name="Morin E."/>
            <person name="Murat C."/>
            <person name="Park J."/>
            <person name="Raffaello T."/>
            <person name="Rouze P."/>
            <person name="Salamov A."/>
            <person name="Schmutz J."/>
            <person name="Solheim H."/>
            <person name="Stahlberg J."/>
            <person name="Velez H."/>
            <person name="de Vries R.P."/>
            <person name="Wiebenga A."/>
            <person name="Woodward S."/>
            <person name="Yakovlev I."/>
            <person name="Garbelotto M."/>
            <person name="Martin F."/>
            <person name="Grigoriev I.V."/>
            <person name="Stenlid J."/>
        </authorList>
    </citation>
    <scope>NUCLEOTIDE SEQUENCE [LARGE SCALE GENOMIC DNA]</scope>
    <source>
        <strain evidence="7 8">TC 32-1</strain>
    </source>
</reference>
<dbReference type="Pfam" id="PF20143">
    <property type="entry name" value="NAD_kinase_C"/>
    <property type="match status" value="1"/>
</dbReference>
<feature type="compositionally biased region" description="Basic residues" evidence="6">
    <location>
        <begin position="834"/>
        <end position="844"/>
    </location>
</feature>
<dbReference type="PANTHER" id="PTHR20275">
    <property type="entry name" value="NAD KINASE"/>
    <property type="match status" value="1"/>
</dbReference>
<evidence type="ECO:0000313" key="8">
    <source>
        <dbReference type="Proteomes" id="UP000030671"/>
    </source>
</evidence>
<dbReference type="AlphaFoldDB" id="W4K4E0"/>
<keyword evidence="5" id="KW-0520">NAD</keyword>
<dbReference type="RefSeq" id="XP_009547419.1">
    <property type="nucleotide sequence ID" value="XM_009549124.1"/>
</dbReference>
<evidence type="ECO:0000256" key="3">
    <source>
        <dbReference type="ARBA" id="ARBA00022777"/>
    </source>
</evidence>
<feature type="region of interest" description="Disordered" evidence="6">
    <location>
        <begin position="617"/>
        <end position="875"/>
    </location>
</feature>
<dbReference type="EMBL" id="KI925459">
    <property type="protein sequence ID" value="ETW80703.1"/>
    <property type="molecule type" value="Genomic_DNA"/>
</dbReference>
<feature type="compositionally biased region" description="Basic and acidic residues" evidence="6">
    <location>
        <begin position="711"/>
        <end position="721"/>
    </location>
</feature>
<dbReference type="Gene3D" id="3.40.50.10330">
    <property type="entry name" value="Probable inorganic polyphosphate/atp-NAD kinase, domain 1"/>
    <property type="match status" value="1"/>
</dbReference>
<dbReference type="eggNOG" id="KOG2178">
    <property type="taxonomic scope" value="Eukaryota"/>
</dbReference>
<keyword evidence="2" id="KW-0808">Transferase</keyword>
<feature type="compositionally biased region" description="Low complexity" evidence="6">
    <location>
        <begin position="269"/>
        <end position="289"/>
    </location>
</feature>
<dbReference type="OrthoDB" id="24581at2759"/>
<dbReference type="InterPro" id="IPR017437">
    <property type="entry name" value="ATP-NAD_kinase_PpnK-typ_C"/>
</dbReference>
<dbReference type="FunFam" id="2.60.200.30:FF:000004">
    <property type="entry name" value="NAD kinase 2, chloroplastic"/>
    <property type="match status" value="1"/>
</dbReference>
<dbReference type="GO" id="GO:0003951">
    <property type="term" value="F:NAD+ kinase activity"/>
    <property type="evidence" value="ECO:0007669"/>
    <property type="project" value="InterPro"/>
</dbReference>
<feature type="region of interest" description="Disordered" evidence="6">
    <location>
        <begin position="44"/>
        <end position="78"/>
    </location>
</feature>
<dbReference type="PANTHER" id="PTHR20275:SF0">
    <property type="entry name" value="NAD KINASE"/>
    <property type="match status" value="1"/>
</dbReference>
<feature type="region of interest" description="Disordered" evidence="6">
    <location>
        <begin position="1"/>
        <end position="21"/>
    </location>
</feature>
<dbReference type="Proteomes" id="UP000030671">
    <property type="component" value="Unassembled WGS sequence"/>
</dbReference>
<evidence type="ECO:0000256" key="4">
    <source>
        <dbReference type="ARBA" id="ARBA00022857"/>
    </source>
</evidence>
<dbReference type="HOGENOM" id="CLU_008831_6_1_1"/>
<feature type="compositionally biased region" description="Acidic residues" evidence="6">
    <location>
        <begin position="645"/>
        <end position="676"/>
    </location>
</feature>
<evidence type="ECO:0000256" key="1">
    <source>
        <dbReference type="ARBA" id="ARBA00010995"/>
    </source>
</evidence>
<feature type="compositionally biased region" description="Low complexity" evidence="6">
    <location>
        <begin position="12"/>
        <end position="21"/>
    </location>
</feature>
<evidence type="ECO:0000256" key="2">
    <source>
        <dbReference type="ARBA" id="ARBA00022679"/>
    </source>
</evidence>
<dbReference type="GO" id="GO:0006741">
    <property type="term" value="P:NADP+ biosynthetic process"/>
    <property type="evidence" value="ECO:0007669"/>
    <property type="project" value="InterPro"/>
</dbReference>
<evidence type="ECO:0000256" key="5">
    <source>
        <dbReference type="ARBA" id="ARBA00023027"/>
    </source>
</evidence>
<keyword evidence="3" id="KW-0418">Kinase</keyword>
<dbReference type="InterPro" id="IPR017438">
    <property type="entry name" value="ATP-NAD_kinase_N"/>
</dbReference>
<accession>W4K4E0</accession>
<comment type="similarity">
    <text evidence="1">Belongs to the NAD kinase family.</text>
</comment>
<dbReference type="FunCoup" id="W4K4E0">
    <property type="interactions" value="8"/>
</dbReference>
<dbReference type="InParanoid" id="W4K4E0"/>
<keyword evidence="4" id="KW-0521">NADP</keyword>
<sequence>MDDLDYQPEIQPSLSRRSSRPSNLLIDHVQSAWNSDIILEEQSPRVLPSGRLQPIPRATTPRPSKHHTPRSHQNPMSSPCFVHSHLDKGASFTEWLKQRHGIAPDVGVARGLQHSATPAPEPAPPRPRRYRKLENGQVIPVPYDDGSVSDSYAVDAEYEEIDDDETGGSLTKQLAETAVGVREMSKQLGRARIKSHVQNVLIVTKARDNRLIQLTRELAVYLMTKQRHGGRGLVVYVDHQLRTSRRFDAAGIERDHPELFIPFPRRRTSSNNSFSSSTTSLSMSSMSESGPNEDGQLRYWTAEMCNRSPHLFDFVVTLGGDGTVLFTSWLFQRIVPPVLPFALGSLGFLTNFDFADHQAVMDSAIESGIRVNLRMRFTCTVYRAVPADELRRAGKGRRKAVKKGETGEIMMRNLEKGGWEALEGGWHAHEKEREGGRAQKDKEIMCFTTRPVESFEVINDLVVDRGPSPYVSMLELFGDEHHMTTVQGDGLTISTPTGSTAYSASAGGSLVHPEIPAILITPICPHTLSFRPMLLPDTMEVRICVPFNSRSTAWASFDGRGRVELKQGDHIKVTASKYPFPTVCADKQSTDWFHAISRTLKWNERERQKSFVVVEEGPVKARSKKEREHTSSSSEATVLAKQAGDQDEEDEVSDEDDSSSEEEEEEEEKFDIDDLSPEGTPPDAKKPSDSTLETAQRKALAEQQRQQQQPRAEDDTREAQRAAEALMGLSVEDGRAQARSKSGVRSGVDSPDRFAGPHPHPRRLSPRHVEFASPAGMSASSSTASLDWAPGAHGGHGGGGEGAGVGGMSGISHVLSRGARDEMRTPTASEHAAGKRKARSRSRGRYVEEAPPVQPRAFAVWGQDESDSNASDSDT</sequence>